<evidence type="ECO:0000313" key="2">
    <source>
        <dbReference type="EMBL" id="KXA18301.1"/>
    </source>
</evidence>
<feature type="transmembrane region" description="Helical" evidence="1">
    <location>
        <begin position="22"/>
        <end position="42"/>
    </location>
</feature>
<reference evidence="2 3" key="1">
    <citation type="submission" date="2016-01" db="EMBL/GenBank/DDBJ databases">
        <authorList>
            <person name="Oliw E.H."/>
        </authorList>
    </citation>
    <scope>NUCLEOTIDE SEQUENCE [LARGE SCALE GENOMIC DNA]</scope>
    <source>
        <strain evidence="2 3">GED7760B</strain>
    </source>
</reference>
<gene>
    <name evidence="2" type="ORF">HMPREF3216_00588</name>
</gene>
<accession>A0A133NPS0</accession>
<dbReference type="Proteomes" id="UP000070558">
    <property type="component" value="Unassembled WGS sequence"/>
</dbReference>
<organism evidence="2 3">
    <name type="scientific">Gardnerella vaginalis</name>
    <dbReference type="NCBI Taxonomy" id="2702"/>
    <lineage>
        <taxon>Bacteria</taxon>
        <taxon>Bacillati</taxon>
        <taxon>Actinomycetota</taxon>
        <taxon>Actinomycetes</taxon>
        <taxon>Bifidobacteriales</taxon>
        <taxon>Bifidobacteriaceae</taxon>
        <taxon>Gardnerella</taxon>
    </lineage>
</organism>
<name>A0A133NPS0_GARVA</name>
<proteinExistence type="predicted"/>
<dbReference type="EMBL" id="LRQA01000033">
    <property type="protein sequence ID" value="KXA18301.1"/>
    <property type="molecule type" value="Genomic_DNA"/>
</dbReference>
<keyword evidence="1" id="KW-0812">Transmembrane</keyword>
<keyword evidence="1" id="KW-0472">Membrane</keyword>
<protein>
    <submittedName>
        <fullName evidence="2">Uncharacterized protein</fullName>
    </submittedName>
</protein>
<keyword evidence="1" id="KW-1133">Transmembrane helix</keyword>
<evidence type="ECO:0000256" key="1">
    <source>
        <dbReference type="SAM" id="Phobius"/>
    </source>
</evidence>
<dbReference type="AlphaFoldDB" id="A0A133NPS0"/>
<sequence>MYTRVVYANVCKRMQLLFILRLYSRLKSDLMVFIYFYLFATIQNA</sequence>
<evidence type="ECO:0000313" key="3">
    <source>
        <dbReference type="Proteomes" id="UP000070558"/>
    </source>
</evidence>
<comment type="caution">
    <text evidence="2">The sequence shown here is derived from an EMBL/GenBank/DDBJ whole genome shotgun (WGS) entry which is preliminary data.</text>
</comment>